<accession>A0A3N4N4H9</accession>
<dbReference type="InterPro" id="IPR021862">
    <property type="entry name" value="DUF3472"/>
</dbReference>
<protein>
    <submittedName>
        <fullName evidence="2">DUF3472 domain-containing protein</fullName>
    </submittedName>
</protein>
<feature type="domain" description="DUF5077" evidence="1">
    <location>
        <begin position="79"/>
        <end position="200"/>
    </location>
</feature>
<dbReference type="OrthoDB" id="6014523at2"/>
<dbReference type="Pfam" id="PF11958">
    <property type="entry name" value="DUF3472"/>
    <property type="match status" value="1"/>
</dbReference>
<comment type="caution">
    <text evidence="2">The sequence shown here is derived from an EMBL/GenBank/DDBJ whole genome shotgun (WGS) entry which is preliminary data.</text>
</comment>
<proteinExistence type="predicted"/>
<name>A0A3N4N4H9_9BACT</name>
<dbReference type="Proteomes" id="UP000279089">
    <property type="component" value="Unassembled WGS sequence"/>
</dbReference>
<dbReference type="Pfam" id="PF16871">
    <property type="entry name" value="DUF5077"/>
    <property type="match status" value="1"/>
</dbReference>
<dbReference type="EMBL" id="RMBX01000002">
    <property type="protein sequence ID" value="RPD42543.1"/>
    <property type="molecule type" value="Genomic_DNA"/>
</dbReference>
<evidence type="ECO:0000313" key="2">
    <source>
        <dbReference type="EMBL" id="RPD42543.1"/>
    </source>
</evidence>
<dbReference type="InterPro" id="IPR031712">
    <property type="entry name" value="DUF5077"/>
</dbReference>
<organism evidence="2 3">
    <name type="scientific">Chitinophaga barathri</name>
    <dbReference type="NCBI Taxonomy" id="1647451"/>
    <lineage>
        <taxon>Bacteria</taxon>
        <taxon>Pseudomonadati</taxon>
        <taxon>Bacteroidota</taxon>
        <taxon>Chitinophagia</taxon>
        <taxon>Chitinophagales</taxon>
        <taxon>Chitinophagaceae</taxon>
        <taxon>Chitinophaga</taxon>
    </lineage>
</organism>
<reference evidence="3" key="1">
    <citation type="submission" date="2018-11" db="EMBL/GenBank/DDBJ databases">
        <title>Chitinophaga lutea sp.nov., isolate from arsenic contaminated soil.</title>
        <authorList>
            <person name="Zong Y."/>
        </authorList>
    </citation>
    <scope>NUCLEOTIDE SEQUENCE [LARGE SCALE GENOMIC DNA]</scope>
    <source>
        <strain evidence="3">YLT18</strain>
    </source>
</reference>
<sequence length="473" mass="52893">MHDRRQTNRVNGPEYIILMRSFVTRKAYALYNRRIIFRNKYSGLYMIKYCSNSLSLLLLAAFALPARAERLPSGDSTVVTLYSNGYVYPKADRGTGYISRNGLTAWKDASLFSRTYFVTAKTGKLDVSLTLKSSAPAKLKVELEGREMVLSVPATEGLVTLPVGTFSVKQPGYHFVKVTAADSKSTQLPDITALVLKGDAAEGAKANTSQYKSAPATHLSYPFPKDTLAEWFYNEISVPADAQPLHAYYMVNGWSGGYFGIQINSPTERRVLFSVWSAFSTDNPKDIPEEYRVKLIKKGADVTVNDFGNEGSGGQSYWRFNWKAETTYKLLLRGKPSGDHTVYSAWFYDPATSKWKFMATWDKPKSGKYLSGLYSFVENFGSNGDDLFKARYGNQWIRTANGQWIELTQARFSTTADAEKHPRFDIGSGVENGMFYMFSGGFREVGTTKKGDIQTRPAVKTPPVVDLEGLPRE</sequence>
<keyword evidence="3" id="KW-1185">Reference proteome</keyword>
<evidence type="ECO:0000259" key="1">
    <source>
        <dbReference type="Pfam" id="PF16871"/>
    </source>
</evidence>
<gene>
    <name evidence="2" type="ORF">EG028_05050</name>
</gene>
<evidence type="ECO:0000313" key="3">
    <source>
        <dbReference type="Proteomes" id="UP000279089"/>
    </source>
</evidence>
<dbReference type="AlphaFoldDB" id="A0A3N4N4H9"/>